<proteinExistence type="inferred from homology"/>
<keyword evidence="2 5" id="KW-0285">Flavoprotein</keyword>
<evidence type="ECO:0000256" key="5">
    <source>
        <dbReference type="RuleBase" id="RU366062"/>
    </source>
</evidence>
<dbReference type="Pfam" id="PF00890">
    <property type="entry name" value="FAD_binding_2"/>
    <property type="match status" value="1"/>
</dbReference>
<keyword evidence="8" id="KW-1185">Reference proteome</keyword>
<gene>
    <name evidence="7" type="ORF">Sdiek1_0400</name>
</gene>
<dbReference type="SUPFAM" id="SSF51905">
    <property type="entry name" value="FAD/NAD(P)-binding domain"/>
    <property type="match status" value="1"/>
</dbReference>
<dbReference type="InterPro" id="IPR050315">
    <property type="entry name" value="FAD-oxidoreductase_2"/>
</dbReference>
<comment type="similarity">
    <text evidence="5">Belongs to the FAD-dependent oxidoreductase 2 family. FRD/SDH subfamily.</text>
</comment>
<dbReference type="EMBL" id="CP021416">
    <property type="protein sequence ID" value="ARU47582.1"/>
    <property type="molecule type" value="Genomic_DNA"/>
</dbReference>
<evidence type="ECO:0000256" key="3">
    <source>
        <dbReference type="ARBA" id="ARBA00022827"/>
    </source>
</evidence>
<dbReference type="Gene3D" id="3.90.700.10">
    <property type="entry name" value="Succinate dehydrogenase/fumarate reductase flavoprotein, catalytic domain"/>
    <property type="match status" value="1"/>
</dbReference>
<dbReference type="InterPro" id="IPR027477">
    <property type="entry name" value="Succ_DH/fumarate_Rdtase_cat_sf"/>
</dbReference>
<organism evidence="7 8">
    <name type="scientific">Sulfurospirillum diekertiae</name>
    <dbReference type="NCBI Taxonomy" id="1854492"/>
    <lineage>
        <taxon>Bacteria</taxon>
        <taxon>Pseudomonadati</taxon>
        <taxon>Campylobacterota</taxon>
        <taxon>Epsilonproteobacteria</taxon>
        <taxon>Campylobacterales</taxon>
        <taxon>Sulfurospirillaceae</taxon>
        <taxon>Sulfurospirillum</taxon>
    </lineage>
</organism>
<dbReference type="AlphaFoldDB" id="A0A1Y0HHU3"/>
<evidence type="ECO:0000256" key="2">
    <source>
        <dbReference type="ARBA" id="ARBA00022630"/>
    </source>
</evidence>
<dbReference type="PANTHER" id="PTHR43400:SF7">
    <property type="entry name" value="FAD-DEPENDENT OXIDOREDUCTASE 2 FAD BINDING DOMAIN-CONTAINING PROTEIN"/>
    <property type="match status" value="1"/>
</dbReference>
<dbReference type="Gene3D" id="3.50.50.60">
    <property type="entry name" value="FAD/NAD(P)-binding domain"/>
    <property type="match status" value="1"/>
</dbReference>
<comment type="cofactor">
    <cofactor evidence="1">
        <name>FAD</name>
        <dbReference type="ChEBI" id="CHEBI:57692"/>
    </cofactor>
</comment>
<evidence type="ECO:0000313" key="7">
    <source>
        <dbReference type="EMBL" id="ARU47582.1"/>
    </source>
</evidence>
<dbReference type="NCBIfam" id="TIGR01813">
    <property type="entry name" value="flavo_cyto_c"/>
    <property type="match status" value="1"/>
</dbReference>
<dbReference type="InterPro" id="IPR036188">
    <property type="entry name" value="FAD/NAD-bd_sf"/>
</dbReference>
<dbReference type="GO" id="GO:0016491">
    <property type="term" value="F:oxidoreductase activity"/>
    <property type="evidence" value="ECO:0007669"/>
    <property type="project" value="UniProtKB-KW"/>
</dbReference>
<keyword evidence="3 5" id="KW-0274">FAD</keyword>
<dbReference type="GO" id="GO:0010181">
    <property type="term" value="F:FMN binding"/>
    <property type="evidence" value="ECO:0007669"/>
    <property type="project" value="InterPro"/>
</dbReference>
<keyword evidence="4 5" id="KW-0560">Oxidoreductase</keyword>
<dbReference type="EC" id="1.3.99.33" evidence="7"/>
<dbReference type="KEGG" id="suls:Sdiek1_0400"/>
<dbReference type="RefSeq" id="WP_087437660.1">
    <property type="nucleotide sequence ID" value="NZ_CP021416.1"/>
</dbReference>
<dbReference type="InterPro" id="IPR010960">
    <property type="entry name" value="Flavocytochrome_c"/>
</dbReference>
<dbReference type="PANTHER" id="PTHR43400">
    <property type="entry name" value="FUMARATE REDUCTASE"/>
    <property type="match status" value="1"/>
</dbReference>
<dbReference type="SUPFAM" id="SSF56425">
    <property type="entry name" value="Succinate dehydrogenase/fumarate reductase flavoprotein, catalytic domain"/>
    <property type="match status" value="1"/>
</dbReference>
<dbReference type="InterPro" id="IPR003953">
    <property type="entry name" value="FAD-dep_OxRdtase_2_FAD-bd"/>
</dbReference>
<evidence type="ECO:0000313" key="8">
    <source>
        <dbReference type="Proteomes" id="UP000196005"/>
    </source>
</evidence>
<accession>A0A1Y0HHU3</accession>
<evidence type="ECO:0000259" key="6">
    <source>
        <dbReference type="Pfam" id="PF00890"/>
    </source>
</evidence>
<feature type="domain" description="FAD-dependent oxidoreductase 2 FAD-binding" evidence="6">
    <location>
        <begin position="45"/>
        <end position="496"/>
    </location>
</feature>
<evidence type="ECO:0000256" key="4">
    <source>
        <dbReference type="ARBA" id="ARBA00023002"/>
    </source>
</evidence>
<protein>
    <submittedName>
        <fullName evidence="7">Urocanate reductase</fullName>
        <ecNumber evidence="7">1.3.99.33</ecNumber>
    </submittedName>
</protein>
<reference evidence="8" key="1">
    <citation type="submission" date="2017-05" db="EMBL/GenBank/DDBJ databases">
        <title>Dechlorination kinetics govern the competition between two new strains of the genus Sulfurospirillum.</title>
        <authorList>
            <person name="Buttet G.F."/>
            <person name="Murray A.M."/>
            <person name="Goris T."/>
            <person name="Burion M."/>
            <person name="Lin B."/>
            <person name="Rolle M."/>
            <person name="Maillard J."/>
        </authorList>
    </citation>
    <scope>NUCLEOTIDE SEQUENCE [LARGE SCALE GENOMIC DNA]</scope>
    <source>
        <strain evidence="8">SL2-1</strain>
    </source>
</reference>
<name>A0A1Y0HHU3_9BACT</name>
<dbReference type="OrthoDB" id="9806724at2"/>
<dbReference type="Proteomes" id="UP000196005">
    <property type="component" value="Chromosome"/>
</dbReference>
<evidence type="ECO:0000256" key="1">
    <source>
        <dbReference type="ARBA" id="ARBA00001974"/>
    </source>
</evidence>
<sequence length="520" mass="58057">MLDIQRRKAMQKLALLGGGMALFSTLDVQAKMLEKDVPKWDEEYDAIVVGSGYAGTAAMLSMMDKGLKNVLMIDKMQYMGGNSSISGGSYAMSRTSIQKENGVVDDPEMHIKDTLKSGHNLNNPEMVRIMAYEGLDAFNWLVDNGVKWKLFSRSGGHSAPRNHSVGVGSYITMPLQEQIIKRGGQQRTRIIMDELVYNDKGIVIGMKVREKYEFKFDRSFDENDNKTGKVKYYRANAGVVLATGGWAADPKVRQIFDPSLTPNMPTTNHYGATGYTIQKLIKDDVDLIDMQYIQIMHVTSADEDSFGFAFRTITSGYSFGMMINPKTGRRFVNEIADRKISSDAIFAMNEGGKNHPILFMDVNGAKTVEIDELQRGIEAGAVYQFETLDEMIAKFNINKEPFLEELKKYNSYVKAGKDPDFNRTFSKYKGTTITIEQPPFFAARPGPKIHHCMGGVHTTVNCEVFNKSGKLIEGLFACGEVTGGRHGYNRLGSNSVVDCIVFGRRAGFAIAERYQKMVRS</sequence>